<dbReference type="GO" id="GO:0046274">
    <property type="term" value="P:lignin catabolic process"/>
    <property type="evidence" value="ECO:0007669"/>
    <property type="project" value="UniProtKB-KW"/>
</dbReference>
<evidence type="ECO:0000259" key="16">
    <source>
        <dbReference type="Pfam" id="PF07731"/>
    </source>
</evidence>
<gene>
    <name evidence="18" type="primary">lcc11</name>
    <name evidence="18" type="ORF">HETIRDRAFT_181060</name>
</gene>
<dbReference type="RefSeq" id="XP_009544301.1">
    <property type="nucleotide sequence ID" value="XM_009546006.1"/>
</dbReference>
<dbReference type="GO" id="GO:0052716">
    <property type="term" value="F:hydroquinone:oxygen oxidoreductase activity"/>
    <property type="evidence" value="ECO:0007669"/>
    <property type="project" value="UniProtKB-EC"/>
</dbReference>
<accession>W4KFP2</accession>
<dbReference type="InterPro" id="IPR008972">
    <property type="entry name" value="Cupredoxin"/>
</dbReference>
<comment type="subcellular location">
    <subcellularLocation>
        <location evidence="3">Secreted</location>
    </subcellularLocation>
</comment>
<dbReference type="PANTHER" id="PTHR11709">
    <property type="entry name" value="MULTI-COPPER OXIDASE"/>
    <property type="match status" value="1"/>
</dbReference>
<keyword evidence="14" id="KW-0732">Signal</keyword>
<evidence type="ECO:0000256" key="12">
    <source>
        <dbReference type="ARBA" id="ARBA00023180"/>
    </source>
</evidence>
<dbReference type="GO" id="GO:0005507">
    <property type="term" value="F:copper ion binding"/>
    <property type="evidence" value="ECO:0007669"/>
    <property type="project" value="InterPro"/>
</dbReference>
<evidence type="ECO:0000256" key="2">
    <source>
        <dbReference type="ARBA" id="ARBA00001935"/>
    </source>
</evidence>
<keyword evidence="8" id="KW-0677">Repeat</keyword>
<feature type="signal peptide" evidence="14">
    <location>
        <begin position="1"/>
        <end position="18"/>
    </location>
</feature>
<dbReference type="FunFam" id="2.60.40.420:FF:000045">
    <property type="entry name" value="Laccase 2"/>
    <property type="match status" value="1"/>
</dbReference>
<keyword evidence="9" id="KW-0560">Oxidoreductase</keyword>
<feature type="chain" id="PRO_5004845421" description="laccase" evidence="14">
    <location>
        <begin position="19"/>
        <end position="524"/>
    </location>
</feature>
<dbReference type="KEGG" id="hir:HETIRDRAFT_181060"/>
<dbReference type="EC" id="1.10.3.2" evidence="5"/>
<feature type="domain" description="Plastocyanin-like" evidence="15">
    <location>
        <begin position="160"/>
        <end position="301"/>
    </location>
</feature>
<evidence type="ECO:0000256" key="8">
    <source>
        <dbReference type="ARBA" id="ARBA00022737"/>
    </source>
</evidence>
<dbReference type="InterPro" id="IPR045087">
    <property type="entry name" value="Cu-oxidase_fam"/>
</dbReference>
<dbReference type="SUPFAM" id="SSF49503">
    <property type="entry name" value="Cupredoxins"/>
    <property type="match status" value="3"/>
</dbReference>
<evidence type="ECO:0000256" key="10">
    <source>
        <dbReference type="ARBA" id="ARBA00023008"/>
    </source>
</evidence>
<dbReference type="Pfam" id="PF00394">
    <property type="entry name" value="Cu-oxidase"/>
    <property type="match status" value="1"/>
</dbReference>
<dbReference type="CDD" id="cd13903">
    <property type="entry name" value="CuRO_3_Tv-LCC_like"/>
    <property type="match status" value="1"/>
</dbReference>
<evidence type="ECO:0000256" key="1">
    <source>
        <dbReference type="ARBA" id="ARBA00000349"/>
    </source>
</evidence>
<keyword evidence="10" id="KW-0186">Copper</keyword>
<comment type="similarity">
    <text evidence="4">Belongs to the multicopper oxidase family.</text>
</comment>
<keyword evidence="12" id="KW-0325">Glycoprotein</keyword>
<evidence type="ECO:0000256" key="3">
    <source>
        <dbReference type="ARBA" id="ARBA00004613"/>
    </source>
</evidence>
<evidence type="ECO:0000256" key="11">
    <source>
        <dbReference type="ARBA" id="ARBA00023157"/>
    </source>
</evidence>
<keyword evidence="7" id="KW-0479">Metal-binding</keyword>
<dbReference type="GeneID" id="20668558"/>
<dbReference type="HOGENOM" id="CLU_006504_2_1_1"/>
<comment type="catalytic activity">
    <reaction evidence="1">
        <text>4 hydroquinone + O2 = 4 benzosemiquinone + 2 H2O</text>
        <dbReference type="Rhea" id="RHEA:11276"/>
        <dbReference type="ChEBI" id="CHEBI:15377"/>
        <dbReference type="ChEBI" id="CHEBI:15379"/>
        <dbReference type="ChEBI" id="CHEBI:17594"/>
        <dbReference type="ChEBI" id="CHEBI:17977"/>
        <dbReference type="EC" id="1.10.3.2"/>
    </reaction>
</comment>
<evidence type="ECO:0000256" key="6">
    <source>
        <dbReference type="ARBA" id="ARBA00022525"/>
    </source>
</evidence>
<protein>
    <recommendedName>
        <fullName evidence="5">laccase</fullName>
        <ecNumber evidence="5">1.10.3.2</ecNumber>
    </recommendedName>
</protein>
<dbReference type="InterPro" id="IPR011706">
    <property type="entry name" value="Cu-oxidase_C"/>
</dbReference>
<keyword evidence="11" id="KW-1015">Disulfide bond</keyword>
<dbReference type="OrthoDB" id="2121828at2759"/>
<dbReference type="PROSITE" id="PS00079">
    <property type="entry name" value="MULTICOPPER_OXIDASE1"/>
    <property type="match status" value="1"/>
</dbReference>
<evidence type="ECO:0000256" key="13">
    <source>
        <dbReference type="ARBA" id="ARBA00023185"/>
    </source>
</evidence>
<dbReference type="Gene3D" id="2.60.40.420">
    <property type="entry name" value="Cupredoxins - blue copper proteins"/>
    <property type="match status" value="3"/>
</dbReference>
<dbReference type="AlphaFoldDB" id="W4KFP2"/>
<comment type="cofactor">
    <cofactor evidence="2">
        <name>Cu cation</name>
        <dbReference type="ChEBI" id="CHEBI:23378"/>
    </cofactor>
</comment>
<dbReference type="FunFam" id="2.60.40.420:FF:000112">
    <property type="entry name" value="Laccase B"/>
    <property type="match status" value="1"/>
</dbReference>
<dbReference type="STRING" id="747525.W4KFP2"/>
<reference evidence="18 19" key="1">
    <citation type="journal article" date="2012" name="New Phytol.">
        <title>Insight into trade-off between wood decay and parasitism from the genome of a fungal forest pathogen.</title>
        <authorList>
            <person name="Olson A."/>
            <person name="Aerts A."/>
            <person name="Asiegbu F."/>
            <person name="Belbahri L."/>
            <person name="Bouzid O."/>
            <person name="Broberg A."/>
            <person name="Canback B."/>
            <person name="Coutinho P.M."/>
            <person name="Cullen D."/>
            <person name="Dalman K."/>
            <person name="Deflorio G."/>
            <person name="van Diepen L.T."/>
            <person name="Dunand C."/>
            <person name="Duplessis S."/>
            <person name="Durling M."/>
            <person name="Gonthier P."/>
            <person name="Grimwood J."/>
            <person name="Fossdal C.G."/>
            <person name="Hansson D."/>
            <person name="Henrissat B."/>
            <person name="Hietala A."/>
            <person name="Himmelstrand K."/>
            <person name="Hoffmeister D."/>
            <person name="Hogberg N."/>
            <person name="James T.Y."/>
            <person name="Karlsson M."/>
            <person name="Kohler A."/>
            <person name="Kues U."/>
            <person name="Lee Y.H."/>
            <person name="Lin Y.C."/>
            <person name="Lind M."/>
            <person name="Lindquist E."/>
            <person name="Lombard V."/>
            <person name="Lucas S."/>
            <person name="Lunden K."/>
            <person name="Morin E."/>
            <person name="Murat C."/>
            <person name="Park J."/>
            <person name="Raffaello T."/>
            <person name="Rouze P."/>
            <person name="Salamov A."/>
            <person name="Schmutz J."/>
            <person name="Solheim H."/>
            <person name="Stahlberg J."/>
            <person name="Velez H."/>
            <person name="de Vries R.P."/>
            <person name="Wiebenga A."/>
            <person name="Woodward S."/>
            <person name="Yakovlev I."/>
            <person name="Garbelotto M."/>
            <person name="Martin F."/>
            <person name="Grigoriev I.V."/>
            <person name="Stenlid J."/>
        </authorList>
    </citation>
    <scope>NUCLEOTIDE SEQUENCE [LARGE SCALE GENOMIC DNA]</scope>
    <source>
        <strain evidence="18 19">TC 32-1</strain>
    </source>
</reference>
<organism evidence="18 19">
    <name type="scientific">Heterobasidion irregulare (strain TC 32-1)</name>
    <dbReference type="NCBI Taxonomy" id="747525"/>
    <lineage>
        <taxon>Eukaryota</taxon>
        <taxon>Fungi</taxon>
        <taxon>Dikarya</taxon>
        <taxon>Basidiomycota</taxon>
        <taxon>Agaricomycotina</taxon>
        <taxon>Agaricomycetes</taxon>
        <taxon>Russulales</taxon>
        <taxon>Bondarzewiaceae</taxon>
        <taxon>Heterobasidion</taxon>
        <taxon>Heterobasidion annosum species complex</taxon>
    </lineage>
</organism>
<evidence type="ECO:0000313" key="18">
    <source>
        <dbReference type="EMBL" id="ETW84663.1"/>
    </source>
</evidence>
<dbReference type="CDD" id="cd13856">
    <property type="entry name" value="CuRO_1_Tv-LCC_like"/>
    <property type="match status" value="1"/>
</dbReference>
<dbReference type="InterPro" id="IPR011707">
    <property type="entry name" value="Cu-oxidase-like_N"/>
</dbReference>
<dbReference type="Pfam" id="PF07731">
    <property type="entry name" value="Cu-oxidase_2"/>
    <property type="match status" value="1"/>
</dbReference>
<evidence type="ECO:0000259" key="15">
    <source>
        <dbReference type="Pfam" id="PF00394"/>
    </source>
</evidence>
<evidence type="ECO:0000256" key="4">
    <source>
        <dbReference type="ARBA" id="ARBA00010609"/>
    </source>
</evidence>
<proteinExistence type="inferred from homology"/>
<evidence type="ECO:0000256" key="7">
    <source>
        <dbReference type="ARBA" id="ARBA00022723"/>
    </source>
</evidence>
<evidence type="ECO:0000313" key="19">
    <source>
        <dbReference type="Proteomes" id="UP000030671"/>
    </source>
</evidence>
<dbReference type="Proteomes" id="UP000030671">
    <property type="component" value="Unassembled WGS sequence"/>
</dbReference>
<dbReference type="InParanoid" id="W4KFP2"/>
<dbReference type="PANTHER" id="PTHR11709:SF511">
    <property type="entry name" value="LACCASE"/>
    <property type="match status" value="1"/>
</dbReference>
<name>W4KFP2_HETIT</name>
<feature type="domain" description="Plastocyanin-like" evidence="17">
    <location>
        <begin position="30"/>
        <end position="148"/>
    </location>
</feature>
<feature type="domain" description="Plastocyanin-like" evidence="16">
    <location>
        <begin position="362"/>
        <end position="484"/>
    </location>
</feature>
<dbReference type="eggNOG" id="KOG1263">
    <property type="taxonomic scope" value="Eukaryota"/>
</dbReference>
<evidence type="ECO:0000256" key="5">
    <source>
        <dbReference type="ARBA" id="ARBA00012297"/>
    </source>
</evidence>
<keyword evidence="6" id="KW-0964">Secreted</keyword>
<dbReference type="EMBL" id="KI925456">
    <property type="protein sequence ID" value="ETW84663.1"/>
    <property type="molecule type" value="Genomic_DNA"/>
</dbReference>
<evidence type="ECO:0000256" key="9">
    <source>
        <dbReference type="ARBA" id="ARBA00023002"/>
    </source>
</evidence>
<sequence>MTYGFAAFAALLPAIAFAAIGPVADLHIVNKQIAPDGFSRDTTLAGGTFPGPLIKANKGDEFKINVYDDLTDDRMELSTSIHWHGLFQHTTNWADGVSFVTQCPVVPQHSFLYDFHAPGQAGTFWYHSHIATQYCDGLRGPLVIYDPADPYAYMYDVDDESTVITLADWYHYLSSDAPTIPAPNTTLINGLGRTVNGSATPLAVVSVVQGKRYRFRLVGISCDTNFVFSIDQHNLTIIEADGNNVLPLLVDSIQVLAGQRYSVVVQANQPIDNYWIRAQPNDIAQGFDNGRNSAILRYNGAPTTDPTTPLVNSTMPMVETNLHVSVMSINPGNPVPGGADINIRLVSSINNTYFAMNDVIFVPPSVPVLLQIMSGVKRAQDLLPKGSIYGVERNKSVELVIPALGLAGPHPMHLHGHAFSVVRSAGSSTYNFENPVRRDVVSMGNDGDEVTIRFFTDNPGPWFFHCHIDWHLAAGFAVVLAEDVADVPLVDPTPASWKALCPTYNASSPSVHVRPLPKAQGFPQ</sequence>
<dbReference type="InterPro" id="IPR033138">
    <property type="entry name" value="Cu_oxidase_CS"/>
</dbReference>
<dbReference type="Pfam" id="PF07732">
    <property type="entry name" value="Cu-oxidase_3"/>
    <property type="match status" value="1"/>
</dbReference>
<evidence type="ECO:0000256" key="14">
    <source>
        <dbReference type="SAM" id="SignalP"/>
    </source>
</evidence>
<dbReference type="InterPro" id="IPR001117">
    <property type="entry name" value="Cu-oxidase_2nd"/>
</dbReference>
<evidence type="ECO:0000259" key="17">
    <source>
        <dbReference type="Pfam" id="PF07732"/>
    </source>
</evidence>
<keyword evidence="19" id="KW-1185">Reference proteome</keyword>
<dbReference type="GO" id="GO:0005576">
    <property type="term" value="C:extracellular region"/>
    <property type="evidence" value="ECO:0007669"/>
    <property type="project" value="UniProtKB-SubCell"/>
</dbReference>
<keyword evidence="13" id="KW-0439">Lignin degradation</keyword>